<gene>
    <name evidence="1" type="ORF">ACFP0N_04470</name>
</gene>
<sequence length="81" mass="8300">MLDDDLANSLPYHAYFGAEDDAQNAAAALALLPGVATRLSAEIATFAHTDGDFGPRRVLADLLGLLDLDPALLAPPGAPAS</sequence>
<proteinExistence type="predicted"/>
<organism evidence="1 2">
    <name type="scientific">Kitasatospora aburaviensis</name>
    <dbReference type="NCBI Taxonomy" id="67265"/>
    <lineage>
        <taxon>Bacteria</taxon>
        <taxon>Bacillati</taxon>
        <taxon>Actinomycetota</taxon>
        <taxon>Actinomycetes</taxon>
        <taxon>Kitasatosporales</taxon>
        <taxon>Streptomycetaceae</taxon>
        <taxon>Kitasatospora</taxon>
    </lineage>
</organism>
<reference evidence="2" key="1">
    <citation type="journal article" date="2019" name="Int. J. Syst. Evol. Microbiol.">
        <title>The Global Catalogue of Microorganisms (GCM) 10K type strain sequencing project: providing services to taxonomists for standard genome sequencing and annotation.</title>
        <authorList>
            <consortium name="The Broad Institute Genomics Platform"/>
            <consortium name="The Broad Institute Genome Sequencing Center for Infectious Disease"/>
            <person name="Wu L."/>
            <person name="Ma J."/>
        </authorList>
    </citation>
    <scope>NUCLEOTIDE SEQUENCE [LARGE SCALE GENOMIC DNA]</scope>
    <source>
        <strain evidence="2">CGMCC 4.1469</strain>
    </source>
</reference>
<evidence type="ECO:0000313" key="1">
    <source>
        <dbReference type="EMBL" id="MFC5884242.1"/>
    </source>
</evidence>
<keyword evidence="2" id="KW-1185">Reference proteome</keyword>
<dbReference type="Proteomes" id="UP001596067">
    <property type="component" value="Unassembled WGS sequence"/>
</dbReference>
<name>A0ABW1EQM1_9ACTN</name>
<dbReference type="RefSeq" id="WP_313768091.1">
    <property type="nucleotide sequence ID" value="NZ_BAAAVH010000050.1"/>
</dbReference>
<protein>
    <submittedName>
        <fullName evidence="1">Uncharacterized protein</fullName>
    </submittedName>
</protein>
<dbReference type="EMBL" id="JBHSOD010000003">
    <property type="protein sequence ID" value="MFC5884242.1"/>
    <property type="molecule type" value="Genomic_DNA"/>
</dbReference>
<accession>A0ABW1EQM1</accession>
<comment type="caution">
    <text evidence="1">The sequence shown here is derived from an EMBL/GenBank/DDBJ whole genome shotgun (WGS) entry which is preliminary data.</text>
</comment>
<evidence type="ECO:0000313" key="2">
    <source>
        <dbReference type="Proteomes" id="UP001596067"/>
    </source>
</evidence>